<gene>
    <name evidence="2" type="ORF">BDA96_05G153700</name>
</gene>
<evidence type="ECO:0000313" key="2">
    <source>
        <dbReference type="EMBL" id="KAG0530079.1"/>
    </source>
</evidence>
<evidence type="ECO:0000256" key="1">
    <source>
        <dbReference type="SAM" id="MobiDB-lite"/>
    </source>
</evidence>
<reference evidence="2" key="2">
    <citation type="submission" date="2020-10" db="EMBL/GenBank/DDBJ databases">
        <authorList>
            <person name="Cooper E.A."/>
            <person name="Brenton Z.W."/>
            <person name="Flinn B.S."/>
            <person name="Jenkins J."/>
            <person name="Shu S."/>
            <person name="Flowers D."/>
            <person name="Luo F."/>
            <person name="Wang Y."/>
            <person name="Xia P."/>
            <person name="Barry K."/>
            <person name="Daum C."/>
            <person name="Lipzen A."/>
            <person name="Yoshinaga Y."/>
            <person name="Schmutz J."/>
            <person name="Saski C."/>
            <person name="Vermerris W."/>
            <person name="Kresovich S."/>
        </authorList>
    </citation>
    <scope>NUCLEOTIDE SEQUENCE</scope>
</reference>
<feature type="region of interest" description="Disordered" evidence="1">
    <location>
        <begin position="1"/>
        <end position="45"/>
    </location>
</feature>
<reference evidence="2" key="1">
    <citation type="journal article" date="2019" name="BMC Genomics">
        <title>A new reference genome for Sorghum bicolor reveals high levels of sequence similarity between sweet and grain genotypes: implications for the genetics of sugar metabolism.</title>
        <authorList>
            <person name="Cooper E.A."/>
            <person name="Brenton Z.W."/>
            <person name="Flinn B.S."/>
            <person name="Jenkins J."/>
            <person name="Shu S."/>
            <person name="Flowers D."/>
            <person name="Luo F."/>
            <person name="Wang Y."/>
            <person name="Xia P."/>
            <person name="Barry K."/>
            <person name="Daum C."/>
            <person name="Lipzen A."/>
            <person name="Yoshinaga Y."/>
            <person name="Schmutz J."/>
            <person name="Saski C."/>
            <person name="Vermerris W."/>
            <person name="Kresovich S."/>
        </authorList>
    </citation>
    <scope>NUCLEOTIDE SEQUENCE</scope>
</reference>
<evidence type="ECO:0000313" key="3">
    <source>
        <dbReference type="Proteomes" id="UP000807115"/>
    </source>
</evidence>
<feature type="region of interest" description="Disordered" evidence="1">
    <location>
        <begin position="87"/>
        <end position="111"/>
    </location>
</feature>
<dbReference type="AlphaFoldDB" id="A0A921UFV9"/>
<dbReference type="EMBL" id="CM027684">
    <property type="protein sequence ID" value="KAG0530079.1"/>
    <property type="molecule type" value="Genomic_DNA"/>
</dbReference>
<accession>A0A921UFV9</accession>
<organism evidence="2 3">
    <name type="scientific">Sorghum bicolor</name>
    <name type="common">Sorghum</name>
    <name type="synonym">Sorghum vulgare</name>
    <dbReference type="NCBI Taxonomy" id="4558"/>
    <lineage>
        <taxon>Eukaryota</taxon>
        <taxon>Viridiplantae</taxon>
        <taxon>Streptophyta</taxon>
        <taxon>Embryophyta</taxon>
        <taxon>Tracheophyta</taxon>
        <taxon>Spermatophyta</taxon>
        <taxon>Magnoliopsida</taxon>
        <taxon>Liliopsida</taxon>
        <taxon>Poales</taxon>
        <taxon>Poaceae</taxon>
        <taxon>PACMAD clade</taxon>
        <taxon>Panicoideae</taxon>
        <taxon>Andropogonodae</taxon>
        <taxon>Andropogoneae</taxon>
        <taxon>Sorghinae</taxon>
        <taxon>Sorghum</taxon>
    </lineage>
</organism>
<comment type="caution">
    <text evidence="2">The sequence shown here is derived from an EMBL/GenBank/DDBJ whole genome shotgun (WGS) entry which is preliminary data.</text>
</comment>
<protein>
    <submittedName>
        <fullName evidence="2">Uncharacterized protein</fullName>
    </submittedName>
</protein>
<feature type="compositionally biased region" description="Pro residues" evidence="1">
    <location>
        <begin position="9"/>
        <end position="31"/>
    </location>
</feature>
<sequence length="111" mass="11735">MHLSRIAIVPPPPQDPHLGAAPPPPPQPRPPSRAKSRRSWGDRAAVSSSILQHPWRSVVPPSLSPYLTQPKRVPVIDAGDGVHVSSGASTNAVAEDEGAGSPEFCSLQLCR</sequence>
<name>A0A921UFV9_SORBI</name>
<dbReference type="Proteomes" id="UP000807115">
    <property type="component" value="Chromosome 5"/>
</dbReference>
<proteinExistence type="predicted"/>